<reference evidence="3 4" key="1">
    <citation type="submission" date="2020-06" db="EMBL/GenBank/DDBJ databases">
        <authorList>
            <person name="Li R."/>
            <person name="Bekaert M."/>
        </authorList>
    </citation>
    <scope>NUCLEOTIDE SEQUENCE [LARGE SCALE GENOMIC DNA]</scope>
    <source>
        <strain evidence="4">wild</strain>
    </source>
</reference>
<accession>A0A6J8BAT4</accession>
<dbReference type="OrthoDB" id="6123834at2759"/>
<feature type="domain" description="B box-type" evidence="2">
    <location>
        <begin position="50"/>
        <end position="95"/>
    </location>
</feature>
<dbReference type="Gene3D" id="4.10.830.40">
    <property type="match status" value="1"/>
</dbReference>
<dbReference type="InterPro" id="IPR047153">
    <property type="entry name" value="TRIM45/56/19-like"/>
</dbReference>
<gene>
    <name evidence="3" type="ORF">MCOR_16921</name>
</gene>
<keyword evidence="1" id="KW-0862">Zinc</keyword>
<keyword evidence="4" id="KW-1185">Reference proteome</keyword>
<evidence type="ECO:0000313" key="3">
    <source>
        <dbReference type="EMBL" id="CAC5381005.1"/>
    </source>
</evidence>
<dbReference type="CDD" id="cd19757">
    <property type="entry name" value="Bbox1"/>
    <property type="match status" value="1"/>
</dbReference>
<dbReference type="AlphaFoldDB" id="A0A6J8BAT4"/>
<dbReference type="SUPFAM" id="SSF57845">
    <property type="entry name" value="B-box zinc-binding domain"/>
    <property type="match status" value="1"/>
</dbReference>
<dbReference type="EMBL" id="CACVKT020002959">
    <property type="protein sequence ID" value="CAC5381005.1"/>
    <property type="molecule type" value="Genomic_DNA"/>
</dbReference>
<dbReference type="GO" id="GO:0005654">
    <property type="term" value="C:nucleoplasm"/>
    <property type="evidence" value="ECO:0007669"/>
    <property type="project" value="TreeGrafter"/>
</dbReference>
<dbReference type="PROSITE" id="PS50119">
    <property type="entry name" value="ZF_BBOX"/>
    <property type="match status" value="2"/>
</dbReference>
<dbReference type="Proteomes" id="UP000507470">
    <property type="component" value="Unassembled WGS sequence"/>
</dbReference>
<sequence length="314" mass="35848">MNTCTQSIEGKDSQNKNSYFETDTWNIRHETTSTDENKEDDFKIISAQAASANSCVFCDNKGVFYCYACKSSFCKPCRVNHDKLPPSKKHSVIDLKSVNRSTVRHICELHESEYTFYCIPCNTLVCNICVTSGHKEHGMSGIIEKSDELKRLAKSKLSDIKSKLQKLSKVAEKTKMVHIPKLDDESEMAVANIRSIENDVQKLISTKADIKVNEVQDVTQWKKEELQSAWKNKGRIHRKQTTIYESLKTLLSEEHAVSFLVSYQTIKRDMCDLTSEAKDDIEPHHIQAPDLKGFLDETISSLQEYRRGLDSQLI</sequence>
<dbReference type="PANTHER" id="PTHR25462">
    <property type="entry name" value="BONUS, ISOFORM C-RELATED"/>
    <property type="match status" value="1"/>
</dbReference>
<keyword evidence="1" id="KW-0479">Metal-binding</keyword>
<keyword evidence="1" id="KW-0863">Zinc-finger</keyword>
<dbReference type="CDD" id="cd19756">
    <property type="entry name" value="Bbox2"/>
    <property type="match status" value="1"/>
</dbReference>
<evidence type="ECO:0000259" key="2">
    <source>
        <dbReference type="PROSITE" id="PS50119"/>
    </source>
</evidence>
<dbReference type="GO" id="GO:0061630">
    <property type="term" value="F:ubiquitin protein ligase activity"/>
    <property type="evidence" value="ECO:0007669"/>
    <property type="project" value="TreeGrafter"/>
</dbReference>
<feature type="domain" description="B box-type" evidence="2">
    <location>
        <begin position="102"/>
        <end position="142"/>
    </location>
</feature>
<dbReference type="InterPro" id="IPR000315">
    <property type="entry name" value="Znf_B-box"/>
</dbReference>
<protein>
    <recommendedName>
        <fullName evidence="2">B box-type domain-containing protein</fullName>
    </recommendedName>
</protein>
<name>A0A6J8BAT4_MYTCO</name>
<organism evidence="3 4">
    <name type="scientific">Mytilus coruscus</name>
    <name type="common">Sea mussel</name>
    <dbReference type="NCBI Taxonomy" id="42192"/>
    <lineage>
        <taxon>Eukaryota</taxon>
        <taxon>Metazoa</taxon>
        <taxon>Spiralia</taxon>
        <taxon>Lophotrochozoa</taxon>
        <taxon>Mollusca</taxon>
        <taxon>Bivalvia</taxon>
        <taxon>Autobranchia</taxon>
        <taxon>Pteriomorphia</taxon>
        <taxon>Mytilida</taxon>
        <taxon>Mytiloidea</taxon>
        <taxon>Mytilidae</taxon>
        <taxon>Mytilinae</taxon>
        <taxon>Mytilus</taxon>
    </lineage>
</organism>
<dbReference type="Pfam" id="PF00643">
    <property type="entry name" value="zf-B_box"/>
    <property type="match status" value="1"/>
</dbReference>
<dbReference type="SMART" id="SM00336">
    <property type="entry name" value="BBOX"/>
    <property type="match status" value="2"/>
</dbReference>
<dbReference type="GO" id="GO:0008270">
    <property type="term" value="F:zinc ion binding"/>
    <property type="evidence" value="ECO:0007669"/>
    <property type="project" value="UniProtKB-KW"/>
</dbReference>
<evidence type="ECO:0000256" key="1">
    <source>
        <dbReference type="PROSITE-ProRule" id="PRU00024"/>
    </source>
</evidence>
<dbReference type="Gene3D" id="3.30.160.60">
    <property type="entry name" value="Classic Zinc Finger"/>
    <property type="match status" value="1"/>
</dbReference>
<evidence type="ECO:0000313" key="4">
    <source>
        <dbReference type="Proteomes" id="UP000507470"/>
    </source>
</evidence>
<proteinExistence type="predicted"/>
<dbReference type="PANTHER" id="PTHR25462:SF296">
    <property type="entry name" value="MEIOTIC P26, ISOFORM F"/>
    <property type="match status" value="1"/>
</dbReference>